<sequence>MLVGSPPSTYYYLGLVWGELTTQASYASPPSPVTLPIPLASTPSLLLLRNTPSQFPTTFKVPAAPRTFWPLAMASCNPVFLLSENPE</sequence>
<dbReference type="InParanoid" id="A0A369JHV1"/>
<protein>
    <submittedName>
        <fullName evidence="1">Uncharacterized protein</fullName>
    </submittedName>
</protein>
<name>A0A369JHV1_HYPMA</name>
<evidence type="ECO:0000313" key="1">
    <source>
        <dbReference type="EMBL" id="RDB21761.1"/>
    </source>
</evidence>
<dbReference type="AlphaFoldDB" id="A0A369JHV1"/>
<comment type="caution">
    <text evidence="1">The sequence shown here is derived from an EMBL/GenBank/DDBJ whole genome shotgun (WGS) entry which is preliminary data.</text>
</comment>
<gene>
    <name evidence="1" type="ORF">Hypma_010928</name>
</gene>
<proteinExistence type="predicted"/>
<dbReference type="Proteomes" id="UP000076154">
    <property type="component" value="Unassembled WGS sequence"/>
</dbReference>
<organism evidence="1 2">
    <name type="scientific">Hypsizygus marmoreus</name>
    <name type="common">White beech mushroom</name>
    <name type="synonym">Agaricus marmoreus</name>
    <dbReference type="NCBI Taxonomy" id="39966"/>
    <lineage>
        <taxon>Eukaryota</taxon>
        <taxon>Fungi</taxon>
        <taxon>Dikarya</taxon>
        <taxon>Basidiomycota</taxon>
        <taxon>Agaricomycotina</taxon>
        <taxon>Agaricomycetes</taxon>
        <taxon>Agaricomycetidae</taxon>
        <taxon>Agaricales</taxon>
        <taxon>Tricholomatineae</taxon>
        <taxon>Lyophyllaceae</taxon>
        <taxon>Hypsizygus</taxon>
    </lineage>
</organism>
<evidence type="ECO:0000313" key="2">
    <source>
        <dbReference type="Proteomes" id="UP000076154"/>
    </source>
</evidence>
<reference evidence="1" key="1">
    <citation type="submission" date="2018-04" db="EMBL/GenBank/DDBJ databases">
        <title>Whole genome sequencing of Hypsizygus marmoreus.</title>
        <authorList>
            <person name="Choi I.-G."/>
            <person name="Min B."/>
            <person name="Kim J.-G."/>
            <person name="Kim S."/>
            <person name="Oh Y.-L."/>
            <person name="Kong W.-S."/>
            <person name="Park H."/>
            <person name="Jeong J."/>
            <person name="Song E.-S."/>
        </authorList>
    </citation>
    <scope>NUCLEOTIDE SEQUENCE [LARGE SCALE GENOMIC DNA]</scope>
    <source>
        <strain evidence="1">51987-8</strain>
    </source>
</reference>
<accession>A0A369JHV1</accession>
<dbReference type="EMBL" id="LUEZ02000053">
    <property type="protein sequence ID" value="RDB21761.1"/>
    <property type="molecule type" value="Genomic_DNA"/>
</dbReference>
<keyword evidence="2" id="KW-1185">Reference proteome</keyword>